<sequence length="88" mass="10248">MKDFLVSPEFDKYRKKQLEKVVGFLQARMFESIPDVLFIAGALEMARIFIRLPEELTTDKTVIERIQQHIQEDLNRISIELVRGKLGG</sequence>
<gene>
    <name evidence="1" type="ORF">MM415A02808_0006</name>
    <name evidence="2" type="ORF">MM415B03099_0012</name>
</gene>
<evidence type="ECO:0000313" key="1">
    <source>
        <dbReference type="EMBL" id="QJA72302.1"/>
    </source>
</evidence>
<reference evidence="2" key="1">
    <citation type="submission" date="2020-03" db="EMBL/GenBank/DDBJ databases">
        <title>The deep terrestrial virosphere.</title>
        <authorList>
            <person name="Holmfeldt K."/>
            <person name="Nilsson E."/>
            <person name="Simone D."/>
            <person name="Lopez-Fernandez M."/>
            <person name="Wu X."/>
            <person name="de Brujin I."/>
            <person name="Lundin D."/>
            <person name="Andersson A."/>
            <person name="Bertilsson S."/>
            <person name="Dopson M."/>
        </authorList>
    </citation>
    <scope>NUCLEOTIDE SEQUENCE</scope>
    <source>
        <strain evidence="1">MM415A02808</strain>
        <strain evidence="2">MM415B03099</strain>
    </source>
</reference>
<accession>A0A6M3KZR6</accession>
<name>A0A6M3KZR6_9ZZZZ</name>
<dbReference type="EMBL" id="MT142667">
    <property type="protein sequence ID" value="QJA86904.1"/>
    <property type="molecule type" value="Genomic_DNA"/>
</dbReference>
<evidence type="ECO:0000313" key="2">
    <source>
        <dbReference type="EMBL" id="QJA86904.1"/>
    </source>
</evidence>
<dbReference type="EMBL" id="MT141940">
    <property type="protein sequence ID" value="QJA72302.1"/>
    <property type="molecule type" value="Genomic_DNA"/>
</dbReference>
<dbReference type="AlphaFoldDB" id="A0A6M3KZR6"/>
<protein>
    <submittedName>
        <fullName evidence="2">Uncharacterized protein</fullName>
    </submittedName>
</protein>
<proteinExistence type="predicted"/>
<organism evidence="2">
    <name type="scientific">viral metagenome</name>
    <dbReference type="NCBI Taxonomy" id="1070528"/>
    <lineage>
        <taxon>unclassified sequences</taxon>
        <taxon>metagenomes</taxon>
        <taxon>organismal metagenomes</taxon>
    </lineage>
</organism>